<dbReference type="InterPro" id="IPR018211">
    <property type="entry name" value="ADH_Fe_CS"/>
</dbReference>
<dbReference type="InterPro" id="IPR001670">
    <property type="entry name" value="ADH_Fe/GldA"/>
</dbReference>
<dbReference type="PROSITE" id="PS00913">
    <property type="entry name" value="ADH_IRON_1"/>
    <property type="match status" value="1"/>
</dbReference>
<feature type="domain" description="Alcohol dehydrogenase iron-type/glycerol dehydrogenase GldA" evidence="2">
    <location>
        <begin position="8"/>
        <end position="175"/>
    </location>
</feature>
<evidence type="ECO:0000259" key="2">
    <source>
        <dbReference type="Pfam" id="PF00465"/>
    </source>
</evidence>
<protein>
    <submittedName>
        <fullName evidence="4">Iron-containing alcohol dehydrogenase</fullName>
    </submittedName>
</protein>
<keyword evidence="5" id="KW-1185">Reference proteome</keyword>
<dbReference type="HOGENOM" id="CLU_007207_0_0_9"/>
<dbReference type="PANTHER" id="PTHR11496">
    <property type="entry name" value="ALCOHOL DEHYDROGENASE"/>
    <property type="match status" value="1"/>
</dbReference>
<dbReference type="AlphaFoldDB" id="D9S074"/>
<dbReference type="Gene3D" id="1.20.1090.10">
    <property type="entry name" value="Dehydroquinate synthase-like - alpha domain"/>
    <property type="match status" value="1"/>
</dbReference>
<evidence type="ECO:0000313" key="4">
    <source>
        <dbReference type="EMBL" id="ADL07002.1"/>
    </source>
</evidence>
<dbReference type="SUPFAM" id="SSF56796">
    <property type="entry name" value="Dehydroquinate synthase-like"/>
    <property type="match status" value="1"/>
</dbReference>
<dbReference type="GO" id="GO:0004022">
    <property type="term" value="F:alcohol dehydrogenase (NAD+) activity"/>
    <property type="evidence" value="ECO:0007669"/>
    <property type="project" value="UniProtKB-ARBA"/>
</dbReference>
<reference evidence="4 5" key="1">
    <citation type="journal article" date="2010" name="Stand. Genomic Sci.">
        <title>Complete genome sequence of Thermosediminibacter oceani type strain (JW/IW-1228P).</title>
        <authorList>
            <person name="Pitluck S."/>
            <person name="Yasawong M."/>
            <person name="Munk C."/>
            <person name="Nolan M."/>
            <person name="Lapidus A."/>
            <person name="Lucas S."/>
            <person name="Glavina Del Rio T."/>
            <person name="Tice H."/>
            <person name="Cheng J.F."/>
            <person name="Bruce D."/>
            <person name="Detter C."/>
            <person name="Tapia R."/>
            <person name="Han C."/>
            <person name="Goodwin L."/>
            <person name="Liolios K."/>
            <person name="Ivanova N."/>
            <person name="Mavromatis K."/>
            <person name="Mikhailova N."/>
            <person name="Pati A."/>
            <person name="Chen A."/>
            <person name="Palaniappan K."/>
            <person name="Land M."/>
            <person name="Hauser L."/>
            <person name="Chang Y.J."/>
            <person name="Jeffries C.D."/>
            <person name="Rohde M."/>
            <person name="Spring S."/>
            <person name="Sikorski J."/>
            <person name="Goker M."/>
            <person name="Woyke T."/>
            <person name="Bristow J."/>
            <person name="Eisen J.A."/>
            <person name="Markowitz V."/>
            <person name="Hugenholtz P."/>
            <person name="Kyrpides N.C."/>
            <person name="Klenk H.P."/>
        </authorList>
    </citation>
    <scope>NUCLEOTIDE SEQUENCE [LARGE SCALE GENOMIC DNA]</scope>
    <source>
        <strain evidence="5">ATCC BAA-1034 / DSM 16646 / JW/IW-1228P</strain>
    </source>
</reference>
<feature type="domain" description="Fe-containing alcohol dehydrogenase-like C-terminal" evidence="3">
    <location>
        <begin position="186"/>
        <end position="381"/>
    </location>
</feature>
<gene>
    <name evidence="4" type="ordered locus">Toce_0214</name>
</gene>
<evidence type="ECO:0000256" key="1">
    <source>
        <dbReference type="ARBA" id="ARBA00023002"/>
    </source>
</evidence>
<dbReference type="OrthoDB" id="9804734at2"/>
<dbReference type="Pfam" id="PF25137">
    <property type="entry name" value="ADH_Fe_C"/>
    <property type="match status" value="1"/>
</dbReference>
<accession>D9S074</accession>
<sequence length="383" mass="40892">MDFQFFVPTRILFGRGRVREAGNYGKGLGKKALVVTGKSSARKSGSLDKLTKSLEENGVEWVLFDGVEPNPLTTTIDRGAVFARENKVDLVIGLGGGSAMDTAKGIAFAAANDGPIVDYMEGRTGEKALPLILIPTTSGTGSEANNIAVMTNPVTMVKKGFRNPSIFAVVSIVDPDLTATMPRKVTASTGIDAFFHAVESILSLRCQPFTEILSLKAIELIYNNIMKACADGKDSDSREAMALASTMAGMALGQSGVCLLHGMEHPLSSYYGASHGEGLAPLAGAFLRFVKPFASERLAKVAKAMGLDVEGLSADEAAQKAVEAVEQMLKELGLPDSISQFGVKEEDIEKLAQHVYKYMGHNLETTPGSPGYEDIKRMYLESL</sequence>
<organism evidence="4 5">
    <name type="scientific">Thermosediminibacter oceani (strain ATCC BAA-1034 / DSM 16646 / JW/IW-1228P)</name>
    <dbReference type="NCBI Taxonomy" id="555079"/>
    <lineage>
        <taxon>Bacteria</taxon>
        <taxon>Bacillati</taxon>
        <taxon>Bacillota</taxon>
        <taxon>Clostridia</taxon>
        <taxon>Thermosediminibacterales</taxon>
        <taxon>Thermosediminibacteraceae</taxon>
        <taxon>Thermosediminibacter</taxon>
    </lineage>
</organism>
<dbReference type="GO" id="GO:0046872">
    <property type="term" value="F:metal ion binding"/>
    <property type="evidence" value="ECO:0007669"/>
    <property type="project" value="InterPro"/>
</dbReference>
<keyword evidence="1" id="KW-0560">Oxidoreductase</keyword>
<dbReference type="CDD" id="cd08185">
    <property type="entry name" value="Fe-ADH-like"/>
    <property type="match status" value="1"/>
</dbReference>
<name>D9S074_THEOJ</name>
<dbReference type="FunFam" id="3.40.50.1970:FF:000003">
    <property type="entry name" value="Alcohol dehydrogenase, iron-containing"/>
    <property type="match status" value="1"/>
</dbReference>
<dbReference type="KEGG" id="toc:Toce_0214"/>
<dbReference type="InterPro" id="IPR039697">
    <property type="entry name" value="Alcohol_dehydrogenase_Fe"/>
</dbReference>
<dbReference type="STRING" id="555079.Toce_0214"/>
<dbReference type="eggNOG" id="COG1454">
    <property type="taxonomic scope" value="Bacteria"/>
</dbReference>
<proteinExistence type="predicted"/>
<dbReference type="PANTHER" id="PTHR11496:SF104">
    <property type="entry name" value="3-DEOXY-ALPHA-D-MANNO-OCTULOSONATE 8-OXIDASE"/>
    <property type="match status" value="1"/>
</dbReference>
<evidence type="ECO:0000313" key="5">
    <source>
        <dbReference type="Proteomes" id="UP000000272"/>
    </source>
</evidence>
<evidence type="ECO:0000259" key="3">
    <source>
        <dbReference type="Pfam" id="PF25137"/>
    </source>
</evidence>
<dbReference type="EMBL" id="CP002131">
    <property type="protein sequence ID" value="ADL07002.1"/>
    <property type="molecule type" value="Genomic_DNA"/>
</dbReference>
<dbReference type="Pfam" id="PF00465">
    <property type="entry name" value="Fe-ADH"/>
    <property type="match status" value="1"/>
</dbReference>
<dbReference type="Proteomes" id="UP000000272">
    <property type="component" value="Chromosome"/>
</dbReference>
<dbReference type="Gene3D" id="3.40.50.1970">
    <property type="match status" value="1"/>
</dbReference>
<dbReference type="InterPro" id="IPR056798">
    <property type="entry name" value="ADH_Fe_C"/>
</dbReference>